<comment type="similarity">
    <text evidence="1 4">Belongs to the ketopantoate reductase family.</text>
</comment>
<dbReference type="Proteomes" id="UP000530670">
    <property type="component" value="Unassembled WGS sequence"/>
</dbReference>
<dbReference type="GO" id="GO:0015940">
    <property type="term" value="P:pantothenate biosynthetic process"/>
    <property type="evidence" value="ECO:0007669"/>
    <property type="project" value="InterPro"/>
</dbReference>
<dbReference type="Pfam" id="PF02558">
    <property type="entry name" value="ApbA"/>
    <property type="match status" value="1"/>
</dbReference>
<dbReference type="OrthoDB" id="3609at2759"/>
<evidence type="ECO:0000256" key="4">
    <source>
        <dbReference type="RuleBase" id="RU362068"/>
    </source>
</evidence>
<dbReference type="SUPFAM" id="SSF51735">
    <property type="entry name" value="NAD(P)-binding Rossmann-fold domains"/>
    <property type="match status" value="1"/>
</dbReference>
<dbReference type="Pfam" id="PF08546">
    <property type="entry name" value="ApbA_C"/>
    <property type="match status" value="1"/>
</dbReference>
<reference evidence="7 8" key="1">
    <citation type="submission" date="2020-05" db="EMBL/GenBank/DDBJ databases">
        <title>Identification and distribution of gene clusters putatively required for synthesis of sphingolipid metabolism inhibitors in phylogenetically diverse species of the filamentous fungus Fusarium.</title>
        <authorList>
            <person name="Kim H.-S."/>
            <person name="Busman M."/>
            <person name="Brown D.W."/>
            <person name="Divon H."/>
            <person name="Uhlig S."/>
            <person name="Proctor R.H."/>
        </authorList>
    </citation>
    <scope>NUCLEOTIDE SEQUENCE [LARGE SCALE GENOMIC DNA]</scope>
    <source>
        <strain evidence="7 8">NRRL 66243</strain>
    </source>
</reference>
<dbReference type="InterPro" id="IPR051402">
    <property type="entry name" value="KPR-Related"/>
</dbReference>
<evidence type="ECO:0000256" key="1">
    <source>
        <dbReference type="ARBA" id="ARBA00007870"/>
    </source>
</evidence>
<keyword evidence="3 4" id="KW-0560">Oxidoreductase</keyword>
<comment type="catalytic activity">
    <reaction evidence="4">
        <text>(R)-pantoate + NADP(+) = 2-dehydropantoate + NADPH + H(+)</text>
        <dbReference type="Rhea" id="RHEA:16233"/>
        <dbReference type="ChEBI" id="CHEBI:11561"/>
        <dbReference type="ChEBI" id="CHEBI:15378"/>
        <dbReference type="ChEBI" id="CHEBI:15980"/>
        <dbReference type="ChEBI" id="CHEBI:57783"/>
        <dbReference type="ChEBI" id="CHEBI:58349"/>
        <dbReference type="EC" id="1.1.1.169"/>
    </reaction>
</comment>
<evidence type="ECO:0000259" key="5">
    <source>
        <dbReference type="Pfam" id="PF02558"/>
    </source>
</evidence>
<dbReference type="Gene3D" id="1.10.1040.10">
    <property type="entry name" value="N-(1-d-carboxylethyl)-l-norvaline Dehydrogenase, domain 2"/>
    <property type="match status" value="1"/>
</dbReference>
<dbReference type="GeneID" id="59298310"/>
<protein>
    <recommendedName>
        <fullName evidence="4">2-dehydropantoate 2-reductase</fullName>
        <ecNumber evidence="4">1.1.1.169</ecNumber>
    </recommendedName>
    <alternativeName>
        <fullName evidence="4">Ketopantoate reductase</fullName>
    </alternativeName>
</protein>
<dbReference type="GO" id="GO:0008677">
    <property type="term" value="F:2-dehydropantoate 2-reductase activity"/>
    <property type="evidence" value="ECO:0007669"/>
    <property type="project" value="UniProtKB-EC"/>
</dbReference>
<keyword evidence="8" id="KW-1185">Reference proteome</keyword>
<dbReference type="SUPFAM" id="SSF48179">
    <property type="entry name" value="6-phosphogluconate dehydrogenase C-terminal domain-like"/>
    <property type="match status" value="1"/>
</dbReference>
<dbReference type="PANTHER" id="PTHR21708:SF30">
    <property type="entry name" value="2-DEHYDROPANTOATE 2-REDUCTASE-RELATED"/>
    <property type="match status" value="1"/>
</dbReference>
<sequence length="326" mass="35108">MARVLIFGTGNIGILYSYVLWRAGASVVCICRSNYEDAKENGFTIWSTVIGDRTFRPQIVSSIEDAIATSEKPFDYLLVCTKAFPNSNPSPAILVASVVKHSPDVAVVLIQNGIGIEQPYRDLFPNTCIISGVTYSPTTQVSPTGICHTESLRLCIGSFSAQSPLEDDTSIIASLADLLKAGGASVEVHPSIQIERWKKLVANAAWNPICALSQCRDVQFLSTSPVAMDCAQGVMREVVAVGNAVLGPGSLDEAVIEHQLKRTAARKWPGVEPSMMADILSGKQAEVAVIVGEVVELARKRGVSAPRLETLYSLIAALNWHRQKGQ</sequence>
<dbReference type="InterPro" id="IPR003710">
    <property type="entry name" value="ApbA"/>
</dbReference>
<dbReference type="InterPro" id="IPR036291">
    <property type="entry name" value="NAD(P)-bd_dom_sf"/>
</dbReference>
<keyword evidence="2 4" id="KW-0521">NADP</keyword>
<dbReference type="EMBL" id="JAAQRI010000371">
    <property type="protein sequence ID" value="KAF5616473.1"/>
    <property type="molecule type" value="Genomic_DNA"/>
</dbReference>
<gene>
    <name evidence="7" type="ORF">FTJAE_12948</name>
</gene>
<dbReference type="NCBIfam" id="TIGR00745">
    <property type="entry name" value="apbA_panE"/>
    <property type="match status" value="1"/>
</dbReference>
<dbReference type="InterPro" id="IPR008927">
    <property type="entry name" value="6-PGluconate_DH-like_C_sf"/>
</dbReference>
<dbReference type="InterPro" id="IPR013328">
    <property type="entry name" value="6PGD_dom2"/>
</dbReference>
<dbReference type="AlphaFoldDB" id="A0A8H5VBQ1"/>
<organism evidence="7 8">
    <name type="scientific">Fusarium tjaetaba</name>
    <dbReference type="NCBI Taxonomy" id="1567544"/>
    <lineage>
        <taxon>Eukaryota</taxon>
        <taxon>Fungi</taxon>
        <taxon>Dikarya</taxon>
        <taxon>Ascomycota</taxon>
        <taxon>Pezizomycotina</taxon>
        <taxon>Sordariomycetes</taxon>
        <taxon>Hypocreomycetidae</taxon>
        <taxon>Hypocreales</taxon>
        <taxon>Nectriaceae</taxon>
        <taxon>Fusarium</taxon>
        <taxon>Fusarium fujikuroi species complex</taxon>
    </lineage>
</organism>
<dbReference type="RefSeq" id="XP_037200019.1">
    <property type="nucleotide sequence ID" value="XM_037346040.1"/>
</dbReference>
<accession>A0A8H5VBQ1</accession>
<feature type="domain" description="Ketopantoate reductase N-terminal" evidence="5">
    <location>
        <begin position="4"/>
        <end position="159"/>
    </location>
</feature>
<proteinExistence type="inferred from homology"/>
<evidence type="ECO:0000259" key="6">
    <source>
        <dbReference type="Pfam" id="PF08546"/>
    </source>
</evidence>
<feature type="domain" description="Ketopantoate reductase C-terminal" evidence="6">
    <location>
        <begin position="192"/>
        <end position="318"/>
    </location>
</feature>
<evidence type="ECO:0000313" key="8">
    <source>
        <dbReference type="Proteomes" id="UP000530670"/>
    </source>
</evidence>
<name>A0A8H5VBQ1_9HYPO</name>
<dbReference type="PANTHER" id="PTHR21708">
    <property type="entry name" value="PROBABLE 2-DEHYDROPANTOATE 2-REDUCTASE"/>
    <property type="match status" value="1"/>
</dbReference>
<dbReference type="InterPro" id="IPR013332">
    <property type="entry name" value="KPR_N"/>
</dbReference>
<evidence type="ECO:0000256" key="3">
    <source>
        <dbReference type="ARBA" id="ARBA00023002"/>
    </source>
</evidence>
<evidence type="ECO:0000313" key="7">
    <source>
        <dbReference type="EMBL" id="KAF5616473.1"/>
    </source>
</evidence>
<dbReference type="EC" id="1.1.1.169" evidence="4"/>
<comment type="function">
    <text evidence="4">Catalyzes the NADPH-dependent reduction of ketopantoate into pantoic acid.</text>
</comment>
<evidence type="ECO:0000256" key="2">
    <source>
        <dbReference type="ARBA" id="ARBA00022857"/>
    </source>
</evidence>
<dbReference type="Gene3D" id="3.40.50.720">
    <property type="entry name" value="NAD(P)-binding Rossmann-like Domain"/>
    <property type="match status" value="1"/>
</dbReference>
<comment type="caution">
    <text evidence="7">The sequence shown here is derived from an EMBL/GenBank/DDBJ whole genome shotgun (WGS) entry which is preliminary data.</text>
</comment>
<dbReference type="FunFam" id="1.10.1040.10:FF:000017">
    <property type="entry name" value="2-dehydropantoate 2-reductase"/>
    <property type="match status" value="1"/>
</dbReference>
<dbReference type="InterPro" id="IPR013752">
    <property type="entry name" value="KPA_reductase"/>
</dbReference>
<dbReference type="GO" id="GO:0005737">
    <property type="term" value="C:cytoplasm"/>
    <property type="evidence" value="ECO:0007669"/>
    <property type="project" value="TreeGrafter"/>
</dbReference>